<evidence type="ECO:0000259" key="6">
    <source>
        <dbReference type="PROSITE" id="PS50102"/>
    </source>
</evidence>
<feature type="coiled-coil region" evidence="4">
    <location>
        <begin position="354"/>
        <end position="404"/>
    </location>
</feature>
<dbReference type="GO" id="GO:0003723">
    <property type="term" value="F:RNA binding"/>
    <property type="evidence" value="ECO:0007669"/>
    <property type="project" value="UniProtKB-UniRule"/>
</dbReference>
<dbReference type="SUPFAM" id="SSF54928">
    <property type="entry name" value="RNA-binding domain, RBD"/>
    <property type="match status" value="1"/>
</dbReference>
<comment type="caution">
    <text evidence="7">The sequence shown here is derived from an EMBL/GenBank/DDBJ whole genome shotgun (WGS) entry which is preliminary data.</text>
</comment>
<reference evidence="7" key="1">
    <citation type="submission" date="2021-02" db="EMBL/GenBank/DDBJ databases">
        <authorList>
            <person name="Nowell W R."/>
        </authorList>
    </citation>
    <scope>NUCLEOTIDE SEQUENCE</scope>
    <source>
        <strain evidence="7">Ploen Becks lab</strain>
    </source>
</reference>
<dbReference type="InterPro" id="IPR035979">
    <property type="entry name" value="RBD_domain_sf"/>
</dbReference>
<dbReference type="InterPro" id="IPR012975">
    <property type="entry name" value="NOPS"/>
</dbReference>
<dbReference type="Pfam" id="PF08075">
    <property type="entry name" value="NOPS"/>
    <property type="match status" value="1"/>
</dbReference>
<evidence type="ECO:0000256" key="3">
    <source>
        <dbReference type="PROSITE-ProRule" id="PRU00176"/>
    </source>
</evidence>
<proteinExistence type="predicted"/>
<feature type="region of interest" description="Disordered" evidence="5">
    <location>
        <begin position="93"/>
        <end position="122"/>
    </location>
</feature>
<dbReference type="InterPro" id="IPR012677">
    <property type="entry name" value="Nucleotide-bd_a/b_plait_sf"/>
</dbReference>
<accession>A0A813M5H5</accession>
<dbReference type="EMBL" id="CAJNOC010000054">
    <property type="protein sequence ID" value="CAF0710232.1"/>
    <property type="molecule type" value="Genomic_DNA"/>
</dbReference>
<evidence type="ECO:0000256" key="5">
    <source>
        <dbReference type="SAM" id="MobiDB-lite"/>
    </source>
</evidence>
<sequence length="586" mass="67259">MPEEETSVQQTPAQVAVSNPAPNNNNNNNNNLGTNGTKIENKTPNKLDQNNTHKLNNTNNNNNMQKNNNNQNQHKFVNQNQKNVNQIKNGMPRAQSAQNINGQQTKKPNHNPQQQQQQQQKKFNPNFQANRQFNAPEQPQGERKFTGRCRLFVGNLPAEITEQELKDLFTKFGETGEIFINTQRSFGFIKLDTRLNAEHAKQEMDGFAFKGRFLRVRFACHGAAVRVKNLSPFVSNEYLEQAFSTFGRVERAVVIVDEKGRSTGEGIVEFERKPSAAQCLTRCSENCFILTSYPKPVIVEPLDQKDDEDGLPEKSIMKNPQFHVEREVAPHFAQNNSFEFEMALKWRDLFELEKQIKEEGLKKIQEAREQLEYEIEVRLIDYKEQKIKEDLRAKQEELMRIEDMRKNEFQRRKDMDSRRDEMMMYNKQNSIMGNQPGNPRMQGNGPNMNGPQGNYDGPMMNQPNMPPMMQNGPGNRRFDQSNGYPNQNMNQNMNNMPPQQQAMLAAQLSAFAMAANMNGMNMNGPNGPNGPMFDQGPPPPQMQNQGRNDQRGGRNFNRRGGGNMNRGPHREDQSPFPGYDPKRARY</sequence>
<dbReference type="CDD" id="cd12332">
    <property type="entry name" value="RRM1_p54nrb_like"/>
    <property type="match status" value="1"/>
</dbReference>
<dbReference type="OrthoDB" id="10067824at2759"/>
<dbReference type="Gene3D" id="6.10.250.1170">
    <property type="match status" value="1"/>
</dbReference>
<dbReference type="Proteomes" id="UP000663879">
    <property type="component" value="Unassembled WGS sequence"/>
</dbReference>
<evidence type="ECO:0000313" key="7">
    <source>
        <dbReference type="EMBL" id="CAF0710232.1"/>
    </source>
</evidence>
<dbReference type="CDD" id="cd12931">
    <property type="entry name" value="eNOPS_SF"/>
    <property type="match status" value="1"/>
</dbReference>
<feature type="region of interest" description="Disordered" evidence="5">
    <location>
        <begin position="519"/>
        <end position="586"/>
    </location>
</feature>
<feature type="region of interest" description="Disordered" evidence="5">
    <location>
        <begin position="1"/>
        <end position="71"/>
    </location>
</feature>
<name>A0A813M5H5_9BILA</name>
<dbReference type="SMART" id="SM00360">
    <property type="entry name" value="RRM"/>
    <property type="match status" value="2"/>
</dbReference>
<feature type="compositionally biased region" description="Low complexity" evidence="5">
    <location>
        <begin position="103"/>
        <end position="122"/>
    </location>
</feature>
<feature type="domain" description="RRM" evidence="6">
    <location>
        <begin position="149"/>
        <end position="221"/>
    </location>
</feature>
<evidence type="ECO:0000256" key="1">
    <source>
        <dbReference type="ARBA" id="ARBA00022737"/>
    </source>
</evidence>
<dbReference type="InterPro" id="IPR000504">
    <property type="entry name" value="RRM_dom"/>
</dbReference>
<evidence type="ECO:0000256" key="4">
    <source>
        <dbReference type="SAM" id="Coils"/>
    </source>
</evidence>
<dbReference type="CDD" id="cd12333">
    <property type="entry name" value="RRM2_p54nrb_like"/>
    <property type="match status" value="1"/>
</dbReference>
<dbReference type="PROSITE" id="PS50102">
    <property type="entry name" value="RRM"/>
    <property type="match status" value="2"/>
</dbReference>
<feature type="compositionally biased region" description="Polar residues" evidence="5">
    <location>
        <begin position="7"/>
        <end position="22"/>
    </location>
</feature>
<evidence type="ECO:0000313" key="8">
    <source>
        <dbReference type="Proteomes" id="UP000663879"/>
    </source>
</evidence>
<dbReference type="FunFam" id="3.30.70.330:FF:000043">
    <property type="entry name" value="paraspeckle component 1 isoform X1"/>
    <property type="match status" value="1"/>
</dbReference>
<keyword evidence="8" id="KW-1185">Reference proteome</keyword>
<feature type="compositionally biased region" description="Low complexity" evidence="5">
    <location>
        <begin position="519"/>
        <end position="532"/>
    </location>
</feature>
<evidence type="ECO:0000256" key="2">
    <source>
        <dbReference type="ARBA" id="ARBA00022884"/>
    </source>
</evidence>
<keyword evidence="1" id="KW-0677">Repeat</keyword>
<keyword evidence="2 3" id="KW-0694">RNA-binding</keyword>
<dbReference type="PANTHER" id="PTHR23189">
    <property type="entry name" value="RNA RECOGNITION MOTIF-CONTAINING"/>
    <property type="match status" value="1"/>
</dbReference>
<dbReference type="AlphaFoldDB" id="A0A813M5H5"/>
<dbReference type="Gene3D" id="3.30.70.330">
    <property type="match status" value="2"/>
</dbReference>
<feature type="domain" description="RRM" evidence="6">
    <location>
        <begin position="223"/>
        <end position="304"/>
    </location>
</feature>
<feature type="compositionally biased region" description="Low complexity" evidence="5">
    <location>
        <begin position="49"/>
        <end position="71"/>
    </location>
</feature>
<organism evidence="7 8">
    <name type="scientific">Brachionus calyciflorus</name>
    <dbReference type="NCBI Taxonomy" id="104777"/>
    <lineage>
        <taxon>Eukaryota</taxon>
        <taxon>Metazoa</taxon>
        <taxon>Spiralia</taxon>
        <taxon>Gnathifera</taxon>
        <taxon>Rotifera</taxon>
        <taxon>Eurotatoria</taxon>
        <taxon>Monogononta</taxon>
        <taxon>Pseudotrocha</taxon>
        <taxon>Ploima</taxon>
        <taxon>Brachionidae</taxon>
        <taxon>Brachionus</taxon>
    </lineage>
</organism>
<keyword evidence="4" id="KW-0175">Coiled coil</keyword>
<protein>
    <recommendedName>
        <fullName evidence="6">RRM domain-containing protein</fullName>
    </recommendedName>
</protein>
<dbReference type="Pfam" id="PF00076">
    <property type="entry name" value="RRM_1"/>
    <property type="match status" value="2"/>
</dbReference>
<gene>
    <name evidence="7" type="ORF">OXX778_LOCUS945</name>
</gene>